<keyword evidence="1" id="KW-0804">Transcription</keyword>
<dbReference type="EMBL" id="GBRH01196856">
    <property type="protein sequence ID" value="JAE01040.1"/>
    <property type="molecule type" value="Transcribed_RNA"/>
</dbReference>
<keyword evidence="1" id="KW-0240">DNA-directed RNA polymerase</keyword>
<reference evidence="1" key="1">
    <citation type="submission" date="2014-09" db="EMBL/GenBank/DDBJ databases">
        <authorList>
            <person name="Magalhaes I.L.F."/>
            <person name="Oliveira U."/>
            <person name="Santos F.R."/>
            <person name="Vidigal T.H.D.A."/>
            <person name="Brescovit A.D."/>
            <person name="Santos A.J."/>
        </authorList>
    </citation>
    <scope>NUCLEOTIDE SEQUENCE</scope>
    <source>
        <tissue evidence="1">Shoot tissue taken approximately 20 cm above the soil surface</tissue>
    </source>
</reference>
<evidence type="ECO:0000313" key="1">
    <source>
        <dbReference type="EMBL" id="JAE01040.1"/>
    </source>
</evidence>
<dbReference type="GO" id="GO:0000428">
    <property type="term" value="C:DNA-directed RNA polymerase complex"/>
    <property type="evidence" value="ECO:0007669"/>
    <property type="project" value="UniProtKB-KW"/>
</dbReference>
<reference evidence="1" key="2">
    <citation type="journal article" date="2015" name="Data Brief">
        <title>Shoot transcriptome of the giant reed, Arundo donax.</title>
        <authorList>
            <person name="Barrero R.A."/>
            <person name="Guerrero F.D."/>
            <person name="Moolhuijzen P."/>
            <person name="Goolsby J.A."/>
            <person name="Tidwell J."/>
            <person name="Bellgard S.E."/>
            <person name="Bellgard M.I."/>
        </authorList>
    </citation>
    <scope>NUCLEOTIDE SEQUENCE</scope>
    <source>
        <tissue evidence="1">Shoot tissue taken approximately 20 cm above the soil surface</tissue>
    </source>
</reference>
<name>A0A0A9EJY9_ARUDO</name>
<accession>A0A0A9EJY9</accession>
<dbReference type="AlphaFoldDB" id="A0A0A9EJY9"/>
<proteinExistence type="predicted"/>
<sequence length="24" mass="2769">MRFIMKGVVNLKIQICAFNMDSPL</sequence>
<protein>
    <submittedName>
        <fullName evidence="1">DNA-directed RNA polymerase I largest subunit, putative</fullName>
    </submittedName>
</protein>
<organism evidence="1">
    <name type="scientific">Arundo donax</name>
    <name type="common">Giant reed</name>
    <name type="synonym">Donax arundinaceus</name>
    <dbReference type="NCBI Taxonomy" id="35708"/>
    <lineage>
        <taxon>Eukaryota</taxon>
        <taxon>Viridiplantae</taxon>
        <taxon>Streptophyta</taxon>
        <taxon>Embryophyta</taxon>
        <taxon>Tracheophyta</taxon>
        <taxon>Spermatophyta</taxon>
        <taxon>Magnoliopsida</taxon>
        <taxon>Liliopsida</taxon>
        <taxon>Poales</taxon>
        <taxon>Poaceae</taxon>
        <taxon>PACMAD clade</taxon>
        <taxon>Arundinoideae</taxon>
        <taxon>Arundineae</taxon>
        <taxon>Arundo</taxon>
    </lineage>
</organism>